<dbReference type="EMBL" id="KV417582">
    <property type="protein sequence ID" value="KZP17531.1"/>
    <property type="molecule type" value="Genomic_DNA"/>
</dbReference>
<reference evidence="3 4" key="1">
    <citation type="journal article" date="2016" name="Mol. Biol. Evol.">
        <title>Comparative Genomics of Early-Diverging Mushroom-Forming Fungi Provides Insights into the Origins of Lignocellulose Decay Capabilities.</title>
        <authorList>
            <person name="Nagy L.G."/>
            <person name="Riley R."/>
            <person name="Tritt A."/>
            <person name="Adam C."/>
            <person name="Daum C."/>
            <person name="Floudas D."/>
            <person name="Sun H."/>
            <person name="Yadav J.S."/>
            <person name="Pangilinan J."/>
            <person name="Larsson K.H."/>
            <person name="Matsuura K."/>
            <person name="Barry K."/>
            <person name="Labutti K."/>
            <person name="Kuo R."/>
            <person name="Ohm R.A."/>
            <person name="Bhattacharya S.S."/>
            <person name="Shirouzu T."/>
            <person name="Yoshinaga Y."/>
            <person name="Martin F.M."/>
            <person name="Grigoriev I.V."/>
            <person name="Hibbett D.S."/>
        </authorList>
    </citation>
    <scope>NUCLEOTIDE SEQUENCE [LARGE SCALE GENOMIC DNA]</scope>
    <source>
        <strain evidence="3 4">CBS 109695</strain>
    </source>
</reference>
<feature type="region of interest" description="Disordered" evidence="1">
    <location>
        <begin position="1"/>
        <end position="72"/>
    </location>
</feature>
<evidence type="ECO:0000313" key="3">
    <source>
        <dbReference type="EMBL" id="KZP17531.1"/>
    </source>
</evidence>
<accession>A0A166G745</accession>
<evidence type="ECO:0000313" key="4">
    <source>
        <dbReference type="Proteomes" id="UP000076532"/>
    </source>
</evidence>
<protein>
    <submittedName>
        <fullName evidence="3">Uncharacterized protein</fullName>
    </submittedName>
</protein>
<gene>
    <name evidence="3" type="ORF">FIBSPDRAFT_28231</name>
    <name evidence="2" type="ORF">FIBSPDRAFT_569399</name>
</gene>
<dbReference type="AlphaFoldDB" id="A0A166G745"/>
<feature type="region of interest" description="Disordered" evidence="1">
    <location>
        <begin position="88"/>
        <end position="113"/>
    </location>
</feature>
<keyword evidence="4" id="KW-1185">Reference proteome</keyword>
<feature type="region of interest" description="Disordered" evidence="1">
    <location>
        <begin position="149"/>
        <end position="192"/>
    </location>
</feature>
<evidence type="ECO:0000256" key="1">
    <source>
        <dbReference type="SAM" id="MobiDB-lite"/>
    </source>
</evidence>
<organism evidence="3 4">
    <name type="scientific">Athelia psychrophila</name>
    <dbReference type="NCBI Taxonomy" id="1759441"/>
    <lineage>
        <taxon>Eukaryota</taxon>
        <taxon>Fungi</taxon>
        <taxon>Dikarya</taxon>
        <taxon>Basidiomycota</taxon>
        <taxon>Agaricomycotina</taxon>
        <taxon>Agaricomycetes</taxon>
        <taxon>Agaricomycetidae</taxon>
        <taxon>Atheliales</taxon>
        <taxon>Atheliaceae</taxon>
        <taxon>Athelia</taxon>
    </lineage>
</organism>
<feature type="compositionally biased region" description="Polar residues" evidence="1">
    <location>
        <begin position="88"/>
        <end position="102"/>
    </location>
</feature>
<proteinExistence type="predicted"/>
<feature type="compositionally biased region" description="Polar residues" evidence="1">
    <location>
        <begin position="56"/>
        <end position="71"/>
    </location>
</feature>
<evidence type="ECO:0000313" key="2">
    <source>
        <dbReference type="EMBL" id="KZP02729.1"/>
    </source>
</evidence>
<feature type="compositionally biased region" description="Polar residues" evidence="1">
    <location>
        <begin position="38"/>
        <end position="48"/>
    </location>
</feature>
<sequence length="192" mass="20934">MGKWESEGTREEGMGERRGERRRGETSQFARCRLPERNLTSQPPSRTTCAHHARSRSFTPGSCTPARTASSIRGDPAVFDGLLQAPSTHAHAQSYARSSTHPPTQPAPMQPNAPADAVAMRVRLHLVPIPARNHSPTIPMCYPPSPTHSPIPMCARQRSPAPRPTADMSEDQVSSPAAYNPRRPVKSLAECS</sequence>
<feature type="compositionally biased region" description="Basic and acidic residues" evidence="1">
    <location>
        <begin position="1"/>
        <end position="25"/>
    </location>
</feature>
<dbReference type="Proteomes" id="UP000076532">
    <property type="component" value="Unassembled WGS sequence"/>
</dbReference>
<name>A0A166G745_9AGAM</name>
<dbReference type="EMBL" id="KV418346">
    <property type="protein sequence ID" value="KZP02729.1"/>
    <property type="molecule type" value="Genomic_DNA"/>
</dbReference>